<dbReference type="EMBL" id="WHNX01000006">
    <property type="protein sequence ID" value="MPW25128.1"/>
    <property type="molecule type" value="Genomic_DNA"/>
</dbReference>
<dbReference type="PANTHER" id="PTHR32432">
    <property type="entry name" value="CELL DIVISION PROTEIN FTSA-RELATED"/>
    <property type="match status" value="1"/>
</dbReference>
<dbReference type="InterPro" id="IPR005883">
    <property type="entry name" value="PilM"/>
</dbReference>
<dbReference type="CDD" id="cd24049">
    <property type="entry name" value="ASKHA_NBD_PilM"/>
    <property type="match status" value="1"/>
</dbReference>
<reference evidence="1 2" key="1">
    <citation type="submission" date="2019-10" db="EMBL/GenBank/DDBJ databases">
        <title>Alkalibaculum tamaniensis sp.nov., a new alkaliphilic acetogen, isolated on methoxylated aromatics from a mud volcano.</title>
        <authorList>
            <person name="Khomyakova M.A."/>
            <person name="Merkel A.Y."/>
            <person name="Bonch-Osmolovskaya E.A."/>
            <person name="Slobodkin A.I."/>
        </authorList>
    </citation>
    <scope>NUCLEOTIDE SEQUENCE [LARGE SCALE GENOMIC DNA]</scope>
    <source>
        <strain evidence="1 2">M08DMB</strain>
    </source>
</reference>
<sequence>MGGITLFAKEDKIAVFDIGSKNIKILTGYIKDKSISIENYEIIPTPENAIYDGKIVNKEKLIDTLTTVKVKSKDIRVVLSSNNIVLRNFDLPKMEYHEIKEAIKFEMSVLLPEQIDGYIVDANIIDEFSIDNEENIEIVMLKVQGVAIDRSIVNDYLDCFSQANYKINVLDIQSNCIFKLFSSENNYIMTKKGETIAEENLAIIDMGHEKTAVTFIEDRKILFHRFLDHGGKDITKVISQTLDLDLKTAEQWKHKNDFEFLFKESKNEVESILYNEINKIFHNITLDIYQVIEFFVSMSTKKKIDRILISGGSSLIPTIDTYIQQYVNVNTQIIDTLNNVNISKLKSPNDLSIIVNALGAFIRRR</sequence>
<evidence type="ECO:0000313" key="2">
    <source>
        <dbReference type="Proteomes" id="UP000440004"/>
    </source>
</evidence>
<dbReference type="SUPFAM" id="SSF53067">
    <property type="entry name" value="Actin-like ATPase domain"/>
    <property type="match status" value="2"/>
</dbReference>
<dbReference type="Gene3D" id="3.30.420.40">
    <property type="match status" value="2"/>
</dbReference>
<proteinExistence type="predicted"/>
<gene>
    <name evidence="1" type="ORF">GC105_04910</name>
</gene>
<evidence type="ECO:0000313" key="1">
    <source>
        <dbReference type="EMBL" id="MPW25128.1"/>
    </source>
</evidence>
<protein>
    <recommendedName>
        <fullName evidence="3">Type IV pilus assembly protein PilM</fullName>
    </recommendedName>
</protein>
<evidence type="ECO:0008006" key="3">
    <source>
        <dbReference type="Google" id="ProtNLM"/>
    </source>
</evidence>
<dbReference type="Gene3D" id="3.30.1490.300">
    <property type="match status" value="1"/>
</dbReference>
<name>A0A6A7K6P3_9FIRM</name>
<dbReference type="AlphaFoldDB" id="A0A6A7K6P3"/>
<organism evidence="1 2">
    <name type="scientific">Alkalibaculum sporogenes</name>
    <dbReference type="NCBI Taxonomy" id="2655001"/>
    <lineage>
        <taxon>Bacteria</taxon>
        <taxon>Bacillati</taxon>
        <taxon>Bacillota</taxon>
        <taxon>Clostridia</taxon>
        <taxon>Eubacteriales</taxon>
        <taxon>Eubacteriaceae</taxon>
        <taxon>Alkalibaculum</taxon>
    </lineage>
</organism>
<dbReference type="InterPro" id="IPR050696">
    <property type="entry name" value="FtsA/MreB"/>
</dbReference>
<dbReference type="PANTHER" id="PTHR32432:SF3">
    <property type="entry name" value="ETHANOLAMINE UTILIZATION PROTEIN EUTJ"/>
    <property type="match status" value="1"/>
</dbReference>
<accession>A0A6A7K6P3</accession>
<keyword evidence="2" id="KW-1185">Reference proteome</keyword>
<dbReference type="InterPro" id="IPR043129">
    <property type="entry name" value="ATPase_NBD"/>
</dbReference>
<dbReference type="Proteomes" id="UP000440004">
    <property type="component" value="Unassembled WGS sequence"/>
</dbReference>
<dbReference type="Pfam" id="PF11104">
    <property type="entry name" value="PilM_2"/>
    <property type="match status" value="1"/>
</dbReference>
<dbReference type="PIRSF" id="PIRSF019169">
    <property type="entry name" value="PilM"/>
    <property type="match status" value="1"/>
</dbReference>
<comment type="caution">
    <text evidence="1">The sequence shown here is derived from an EMBL/GenBank/DDBJ whole genome shotgun (WGS) entry which is preliminary data.</text>
</comment>